<dbReference type="HAMAP" id="MF_00303">
    <property type="entry name" value="Trigger_factor_Tig"/>
    <property type="match status" value="1"/>
</dbReference>
<dbReference type="Gene3D" id="3.10.50.40">
    <property type="match status" value="1"/>
</dbReference>
<evidence type="ECO:0000256" key="7">
    <source>
        <dbReference type="ARBA" id="ARBA00023235"/>
    </source>
</evidence>
<organism evidence="13">
    <name type="scientific">Thermocrinis ruber</name>
    <dbReference type="NCBI Taxonomy" id="75906"/>
    <lineage>
        <taxon>Bacteria</taxon>
        <taxon>Pseudomonadati</taxon>
        <taxon>Aquificota</taxon>
        <taxon>Aquificia</taxon>
        <taxon>Aquificales</taxon>
        <taxon>Aquificaceae</taxon>
        <taxon>Thermocrinis</taxon>
    </lineage>
</organism>
<dbReference type="GO" id="GO:0015031">
    <property type="term" value="P:protein transport"/>
    <property type="evidence" value="ECO:0007669"/>
    <property type="project" value="UniProtKB-UniRule"/>
</dbReference>
<evidence type="ECO:0000256" key="3">
    <source>
        <dbReference type="ARBA" id="ARBA00013194"/>
    </source>
</evidence>
<evidence type="ECO:0000256" key="1">
    <source>
        <dbReference type="ARBA" id="ARBA00000971"/>
    </source>
</evidence>
<keyword evidence="7 9" id="KW-0413">Isomerase</keyword>
<dbReference type="SUPFAM" id="SSF109998">
    <property type="entry name" value="Triger factor/SurA peptide-binding domain-like"/>
    <property type="match status" value="1"/>
</dbReference>
<dbReference type="AlphaFoldDB" id="A0A7C5WYV9"/>
<accession>A0A7C5WYV9</accession>
<keyword evidence="10" id="KW-0175">Coiled coil</keyword>
<dbReference type="InterPro" id="IPR008881">
    <property type="entry name" value="Trigger_fac_ribosome-bd_bac"/>
</dbReference>
<keyword evidence="9" id="KW-0132">Cell division</keyword>
<dbReference type="InterPro" id="IPR037041">
    <property type="entry name" value="Trigger_fac_C_sf"/>
</dbReference>
<feature type="coiled-coil region" evidence="10">
    <location>
        <begin position="352"/>
        <end position="379"/>
    </location>
</feature>
<reference evidence="13" key="1">
    <citation type="journal article" date="2020" name="mSystems">
        <title>Genome- and Community-Level Interaction Insights into Carbon Utilization and Element Cycling Functions of Hydrothermarchaeota in Hydrothermal Sediment.</title>
        <authorList>
            <person name="Zhou Z."/>
            <person name="Liu Y."/>
            <person name="Xu W."/>
            <person name="Pan J."/>
            <person name="Luo Z.H."/>
            <person name="Li M."/>
        </authorList>
    </citation>
    <scope>NUCLEOTIDE SEQUENCE [LARGE SCALE GENOMIC DNA]</scope>
    <source>
        <strain evidence="13">SpSt-114</strain>
    </source>
</reference>
<dbReference type="Gene3D" id="1.10.3120.10">
    <property type="entry name" value="Trigger factor, C-terminal domain"/>
    <property type="match status" value="1"/>
</dbReference>
<dbReference type="EC" id="5.2.1.8" evidence="3 9"/>
<gene>
    <name evidence="9 13" type="primary">tig</name>
    <name evidence="13" type="ORF">ENN04_06605</name>
</gene>
<dbReference type="GO" id="GO:0003755">
    <property type="term" value="F:peptidyl-prolyl cis-trans isomerase activity"/>
    <property type="evidence" value="ECO:0007669"/>
    <property type="project" value="UniProtKB-UniRule"/>
</dbReference>
<evidence type="ECO:0000256" key="5">
    <source>
        <dbReference type="ARBA" id="ARBA00023110"/>
    </source>
</evidence>
<dbReference type="InterPro" id="IPR005215">
    <property type="entry name" value="Trig_fac"/>
</dbReference>
<evidence type="ECO:0000256" key="8">
    <source>
        <dbReference type="ARBA" id="ARBA00029986"/>
    </source>
</evidence>
<dbReference type="InterPro" id="IPR036611">
    <property type="entry name" value="Trigger_fac_ribosome-bd_sf"/>
</dbReference>
<keyword evidence="5 9" id="KW-0697">Rotamase</keyword>
<name>A0A7C5WYV9_9AQUI</name>
<comment type="domain">
    <text evidence="9">Consists of 3 domains; the N-terminus binds the ribosome, the middle domain has PPIase activity, while the C-terminus has intrinsic chaperone activity on its own.</text>
</comment>
<dbReference type="InterPro" id="IPR027304">
    <property type="entry name" value="Trigger_fact/SurA_dom_sf"/>
</dbReference>
<dbReference type="SUPFAM" id="SSF54534">
    <property type="entry name" value="FKBP-like"/>
    <property type="match status" value="1"/>
</dbReference>
<evidence type="ECO:0000313" key="13">
    <source>
        <dbReference type="EMBL" id="HHO74288.1"/>
    </source>
</evidence>
<feature type="domain" description="Trigger factor ribosome-binding bacterial" evidence="11">
    <location>
        <begin position="1"/>
        <end position="147"/>
    </location>
</feature>
<feature type="domain" description="Trigger factor C-terminal" evidence="12">
    <location>
        <begin position="265"/>
        <end position="414"/>
    </location>
</feature>
<protein>
    <recommendedName>
        <fullName evidence="4 9">Trigger factor</fullName>
        <shortName evidence="9">TF</shortName>
        <ecNumber evidence="3 9">5.2.1.8</ecNumber>
    </recommendedName>
    <alternativeName>
        <fullName evidence="8 9">PPIase</fullName>
    </alternativeName>
</protein>
<proteinExistence type="inferred from homology"/>
<evidence type="ECO:0000256" key="6">
    <source>
        <dbReference type="ARBA" id="ARBA00023186"/>
    </source>
</evidence>
<dbReference type="Gene3D" id="3.30.70.1050">
    <property type="entry name" value="Trigger factor ribosome-binding domain"/>
    <property type="match status" value="1"/>
</dbReference>
<evidence type="ECO:0000256" key="2">
    <source>
        <dbReference type="ARBA" id="ARBA00005464"/>
    </source>
</evidence>
<dbReference type="InterPro" id="IPR046357">
    <property type="entry name" value="PPIase_dom_sf"/>
</dbReference>
<sequence length="434" mass="50158">MKVSLEDREGLFKSLLVEVQGDIVRKNLENIYQELVQNVEIEGFRKGKAPLWLIKARYKDYIREEVGKRVADATLSKAIEESGLKPAADIYLEEVQLEESEEKVAYRVVFEVPPSFELKLQEIENLRVEIPKVEFKEEMVQEEINRLREQHALWEPVDREIKEGDLVVIDYVVEDLESGETSEGETTVIVGQRFLREEIDKALLGKKEGEEVEIESVDLFDAEGKVVGKARVKISIRAVKEKVLPEVNDDFAKELGLGDTWSSAEEKIRQMVKENLENYRKFLIEEEVAKKLIELHEFEIPQTLLRRELGFLVERRLGELSSLGIDTRYINIQGLAQELLPQAIANIKLRYILDKYAQTKNLQAEEKDLEEEYTKLAQAYGVSPEQIKADVQSRNLEEVIKGDVLRRKALEDIMSKVQVIEVEEKKEEKQDENT</sequence>
<evidence type="ECO:0000256" key="9">
    <source>
        <dbReference type="HAMAP-Rule" id="MF_00303"/>
    </source>
</evidence>
<comment type="caution">
    <text evidence="13">The sequence shown here is derived from an EMBL/GenBank/DDBJ whole genome shotgun (WGS) entry which is preliminary data.</text>
</comment>
<evidence type="ECO:0000259" key="12">
    <source>
        <dbReference type="Pfam" id="PF05698"/>
    </source>
</evidence>
<dbReference type="Pfam" id="PF05697">
    <property type="entry name" value="Trigger_N"/>
    <property type="match status" value="1"/>
</dbReference>
<comment type="catalytic activity">
    <reaction evidence="1 9">
        <text>[protein]-peptidylproline (omega=180) = [protein]-peptidylproline (omega=0)</text>
        <dbReference type="Rhea" id="RHEA:16237"/>
        <dbReference type="Rhea" id="RHEA-COMP:10747"/>
        <dbReference type="Rhea" id="RHEA-COMP:10748"/>
        <dbReference type="ChEBI" id="CHEBI:83833"/>
        <dbReference type="ChEBI" id="CHEBI:83834"/>
        <dbReference type="EC" id="5.2.1.8"/>
    </reaction>
</comment>
<keyword evidence="9" id="KW-0131">Cell cycle</keyword>
<dbReference type="PIRSF" id="PIRSF003095">
    <property type="entry name" value="Trigger_factor"/>
    <property type="match status" value="1"/>
</dbReference>
<dbReference type="PANTHER" id="PTHR30560">
    <property type="entry name" value="TRIGGER FACTOR CHAPERONE AND PEPTIDYL-PROLYL CIS/TRANS ISOMERASE"/>
    <property type="match status" value="1"/>
</dbReference>
<evidence type="ECO:0000256" key="10">
    <source>
        <dbReference type="SAM" id="Coils"/>
    </source>
</evidence>
<keyword evidence="6 9" id="KW-0143">Chaperone</keyword>
<dbReference type="PANTHER" id="PTHR30560:SF3">
    <property type="entry name" value="TRIGGER FACTOR-LIKE PROTEIN TIG, CHLOROPLASTIC"/>
    <property type="match status" value="1"/>
</dbReference>
<dbReference type="NCBIfam" id="TIGR00115">
    <property type="entry name" value="tig"/>
    <property type="match status" value="1"/>
</dbReference>
<comment type="similarity">
    <text evidence="2 9">Belongs to the FKBP-type PPIase family. Tig subfamily.</text>
</comment>
<dbReference type="SUPFAM" id="SSF102735">
    <property type="entry name" value="Trigger factor ribosome-binding domain"/>
    <property type="match status" value="1"/>
</dbReference>
<dbReference type="Pfam" id="PF05698">
    <property type="entry name" value="Trigger_C"/>
    <property type="match status" value="1"/>
</dbReference>
<keyword evidence="9" id="KW-0963">Cytoplasm</keyword>
<comment type="function">
    <text evidence="9">Involved in protein export. Acts as a chaperone by maintaining the newly synthesized protein in an open conformation. Functions as a peptidyl-prolyl cis-trans isomerase.</text>
</comment>
<comment type="subcellular location">
    <subcellularLocation>
        <location evidence="9">Cytoplasm</location>
    </subcellularLocation>
    <text evidence="9">About half TF is bound to the ribosome near the polypeptide exit tunnel while the other half is free in the cytoplasm.</text>
</comment>
<evidence type="ECO:0000256" key="4">
    <source>
        <dbReference type="ARBA" id="ARBA00016902"/>
    </source>
</evidence>
<dbReference type="InterPro" id="IPR008880">
    <property type="entry name" value="Trigger_fac_C"/>
</dbReference>
<dbReference type="GO" id="GO:0043022">
    <property type="term" value="F:ribosome binding"/>
    <property type="evidence" value="ECO:0007669"/>
    <property type="project" value="TreeGrafter"/>
</dbReference>
<dbReference type="GO" id="GO:0043335">
    <property type="term" value="P:protein unfolding"/>
    <property type="evidence" value="ECO:0007669"/>
    <property type="project" value="TreeGrafter"/>
</dbReference>
<dbReference type="GO" id="GO:0005737">
    <property type="term" value="C:cytoplasm"/>
    <property type="evidence" value="ECO:0007669"/>
    <property type="project" value="UniProtKB-SubCell"/>
</dbReference>
<dbReference type="EMBL" id="DSAC01000080">
    <property type="protein sequence ID" value="HHO74288.1"/>
    <property type="molecule type" value="Genomic_DNA"/>
</dbReference>
<dbReference type="GO" id="GO:0051083">
    <property type="term" value="P:'de novo' cotranslational protein folding"/>
    <property type="evidence" value="ECO:0007669"/>
    <property type="project" value="TreeGrafter"/>
</dbReference>
<evidence type="ECO:0000259" key="11">
    <source>
        <dbReference type="Pfam" id="PF05697"/>
    </source>
</evidence>
<dbReference type="GO" id="GO:0051301">
    <property type="term" value="P:cell division"/>
    <property type="evidence" value="ECO:0007669"/>
    <property type="project" value="UniProtKB-KW"/>
</dbReference>
<dbReference type="GO" id="GO:0044183">
    <property type="term" value="F:protein folding chaperone"/>
    <property type="evidence" value="ECO:0007669"/>
    <property type="project" value="TreeGrafter"/>
</dbReference>